<keyword evidence="1" id="KW-0175">Coiled coil</keyword>
<comment type="caution">
    <text evidence="2">The sequence shown here is derived from an EMBL/GenBank/DDBJ whole genome shotgun (WGS) entry which is preliminary data.</text>
</comment>
<dbReference type="RefSeq" id="WP_264542369.1">
    <property type="nucleotide sequence ID" value="NZ_BAABIP010000017.1"/>
</dbReference>
<dbReference type="Proteomes" id="UP001500141">
    <property type="component" value="Unassembled WGS sequence"/>
</dbReference>
<accession>A0ABP9A1U8</accession>
<evidence type="ECO:0000256" key="1">
    <source>
        <dbReference type="SAM" id="Coils"/>
    </source>
</evidence>
<organism evidence="2 3">
    <name type="scientific">Flavobacterium hankyongi</name>
    <dbReference type="NCBI Taxonomy" id="1176532"/>
    <lineage>
        <taxon>Bacteria</taxon>
        <taxon>Pseudomonadati</taxon>
        <taxon>Bacteroidota</taxon>
        <taxon>Flavobacteriia</taxon>
        <taxon>Flavobacteriales</taxon>
        <taxon>Flavobacteriaceae</taxon>
        <taxon>Flavobacterium</taxon>
    </lineage>
</organism>
<gene>
    <name evidence="2" type="ORF">GCM10023230_20950</name>
</gene>
<evidence type="ECO:0000313" key="3">
    <source>
        <dbReference type="Proteomes" id="UP001500141"/>
    </source>
</evidence>
<feature type="coiled-coil region" evidence="1">
    <location>
        <begin position="1004"/>
        <end position="1031"/>
    </location>
</feature>
<name>A0ABP9A1U8_9FLAO</name>
<reference evidence="3" key="1">
    <citation type="journal article" date="2019" name="Int. J. Syst. Evol. Microbiol.">
        <title>The Global Catalogue of Microorganisms (GCM) 10K type strain sequencing project: providing services to taxonomists for standard genome sequencing and annotation.</title>
        <authorList>
            <consortium name="The Broad Institute Genomics Platform"/>
            <consortium name="The Broad Institute Genome Sequencing Center for Infectious Disease"/>
            <person name="Wu L."/>
            <person name="Ma J."/>
        </authorList>
    </citation>
    <scope>NUCLEOTIDE SEQUENCE [LARGE SCALE GENOMIC DNA]</scope>
    <source>
        <strain evidence="3">JCM 18198</strain>
    </source>
</reference>
<keyword evidence="3" id="KW-1185">Reference proteome</keyword>
<protein>
    <submittedName>
        <fullName evidence="2">Uncharacterized protein</fullName>
    </submittedName>
</protein>
<evidence type="ECO:0000313" key="2">
    <source>
        <dbReference type="EMBL" id="GAA4770575.1"/>
    </source>
</evidence>
<feature type="coiled-coil region" evidence="1">
    <location>
        <begin position="883"/>
        <end position="910"/>
    </location>
</feature>
<sequence>MYYKNKEKIERIQNIIKPFEIDRNYNRNDKALHEDINWNASIFFAKILVKTVIPKNYCSKEDVEKFSKKYKTENNVSIDIDSLFNKFWLREILGIIHIPDAVRKVIYDFEKNQSYKEELLFVREVYKTYQTKTINKTEYQKFIAKYKIENNVNLDEDWLNSKWIKTNKKSDEAIDIGNIVYYSVLLDNWDEFGFLYKLKKNKLEYPYKGLEISKDNFNAIHTAHKSYFIKAPSLDDLKEQEVIREIDNKYYIDFYNCKVSYWDTLCDKIGGFVWEDLIGDDKIPDDKERVIIFVKKMLYWENSWSDFYKHITKESKNRFIKSALELILEEQDVIGVENEFFKCYIDESIGSRYAFQGGIDLTEEALKPSTDYYELYEQMRFISKKHQGNLFYVQEVRNDLAFLIKTIVCCDTPFSNTGSSDSVKIEHYPLVKSLLKNSLGKPYLLWETCHFLVQDKPTIIPYLLEVSEFASLAFNLIDKVKIESSVGEIDRNIKLKLIEDSIKLCLNSILSSQKHINQEIALIIFQCYKEINKNKYESLINISREEDVYEIREYQKKKEQLLILTIEDCRVNGFDTYSPSSEFLLPKIISDLIEIFKNYEDPIVYLNGTIQFPILALDGLSWLSKCIIYSKYEKQIQDIEDIREVLSDYFKEIYLNKIEQKSVQKKDFPSNNIIQGLPSWAERNERLNLIDWIYPIALLNDTKKLKEFLSPRIKLKKAEHEYDEENRFNASKICTHLFVLLTLLKRMTTNKAEYFLIYDKLKDIKISIEQNILDLLKQYAVAGKPSKIDILSSSFEQKIFRASKEEELLPQVAQAINWFGDKNKVISILIDTSDLLRLLIILDWVTSEGIKKEIIERIKKAKIIDFFESQSWIPEIELTLSKLSHYKELIEQTEEALDYWEKNITFKRNEIKYKQASFVVRLMLAYNQKDIQQINKLEEPGQNAFEVRGFKPYHYKQFFIGLIHFEDKPKIAYEIFDKLYNQFKESSSVCINRFAAKINLATKKDDIIIKNKLLNEALEEWEDAGKNLSEQSIESIIDKVWVNKLTVYYHLKNVNEFEQLFLSLPDPYQMMEEVARMRIELFLYQIKQQEAIYYLNKVKEYHKFSDGSNLDFINELSSLVDDKSNIELLKASYNEIFSKKPQTLIKIFPEKLNGQIDIGKFITKEFAIAINKALDKILAIDEIKNEDKYNDLVQVSLESRFSVFGWVVKDQTRGAFSGKGLNLGERDIVIQNSNNEAILVCEAFIYRDIRTTQSHLKKIFNYHHQKENLIILIYNLGLPSNFENKWKKYLKETLPKLNYPTDFEIDSSKTKDLTEEFNYKASAIKIGMTFHGKNTTIHHLMINLKYKV</sequence>
<proteinExistence type="predicted"/>
<dbReference type="EMBL" id="BAABIP010000017">
    <property type="protein sequence ID" value="GAA4770575.1"/>
    <property type="molecule type" value="Genomic_DNA"/>
</dbReference>